<evidence type="ECO:0000313" key="2">
    <source>
        <dbReference type="EMBL" id="RJT31877.1"/>
    </source>
</evidence>
<comment type="caution">
    <text evidence="2">The sequence shown here is derived from an EMBL/GenBank/DDBJ whole genome shotgun (WGS) entry which is preliminary data.</text>
</comment>
<dbReference type="Proteomes" id="UP000272706">
    <property type="component" value="Unassembled WGS sequence"/>
</dbReference>
<dbReference type="RefSeq" id="WP_120017482.1">
    <property type="nucleotide sequence ID" value="NZ_QZWZ01000029.1"/>
</dbReference>
<name>A0A3A5KAE8_9HYPH</name>
<accession>A0A3A5KAE8</accession>
<reference evidence="2 3" key="1">
    <citation type="submission" date="2018-09" db="EMBL/GenBank/DDBJ databases">
        <title>Mesorhizobium carmichaelinearum sp. nov. isolated from Carmichaelinea spp. root nodules in New Zealand.</title>
        <authorList>
            <person name="De Meyer S.E."/>
        </authorList>
    </citation>
    <scope>NUCLEOTIDE SEQUENCE [LARGE SCALE GENOMIC DNA]</scope>
    <source>
        <strain evidence="2 3">ICMP19557</strain>
    </source>
</reference>
<dbReference type="EMBL" id="QZWZ01000029">
    <property type="protein sequence ID" value="RJT31877.1"/>
    <property type="molecule type" value="Genomic_DNA"/>
</dbReference>
<feature type="signal peptide" evidence="1">
    <location>
        <begin position="1"/>
        <end position="28"/>
    </location>
</feature>
<dbReference type="AlphaFoldDB" id="A0A3A5KAE8"/>
<evidence type="ECO:0000256" key="1">
    <source>
        <dbReference type="SAM" id="SignalP"/>
    </source>
</evidence>
<protein>
    <submittedName>
        <fullName evidence="2">Uncharacterized protein</fullName>
    </submittedName>
</protein>
<keyword evidence="3" id="KW-1185">Reference proteome</keyword>
<sequence>MARKSLSAWVKTLVLAGALAMGTSAASAQYQFCVEHGVLVAHLSENFQERQFAFGLIGQTAIMEVFVGESGTWTIAVTDVAGTSCIIAAGNNWESVVARSGHDA</sequence>
<keyword evidence="1" id="KW-0732">Signal</keyword>
<organism evidence="2 3">
    <name type="scientific">Mesorhizobium waimense</name>
    <dbReference type="NCBI Taxonomy" id="1300307"/>
    <lineage>
        <taxon>Bacteria</taxon>
        <taxon>Pseudomonadati</taxon>
        <taxon>Pseudomonadota</taxon>
        <taxon>Alphaproteobacteria</taxon>
        <taxon>Hyphomicrobiales</taxon>
        <taxon>Phyllobacteriaceae</taxon>
        <taxon>Mesorhizobium</taxon>
    </lineage>
</organism>
<dbReference type="OrthoDB" id="9810895at2"/>
<gene>
    <name evidence="2" type="ORF">D3227_27925</name>
</gene>
<proteinExistence type="predicted"/>
<evidence type="ECO:0000313" key="3">
    <source>
        <dbReference type="Proteomes" id="UP000272706"/>
    </source>
</evidence>
<feature type="chain" id="PRO_5017284119" evidence="1">
    <location>
        <begin position="29"/>
        <end position="104"/>
    </location>
</feature>